<evidence type="ECO:0000256" key="6">
    <source>
        <dbReference type="ARBA" id="ARBA00023136"/>
    </source>
</evidence>
<dbReference type="AlphaFoldDB" id="A0A844YBJ0"/>
<feature type="transmembrane region" description="Helical" evidence="7">
    <location>
        <begin position="43"/>
        <end position="61"/>
    </location>
</feature>
<comment type="subcellular location">
    <subcellularLocation>
        <location evidence="1">Cell membrane</location>
        <topology evidence="1">Multi-pass membrane protein</topology>
    </subcellularLocation>
</comment>
<proteinExistence type="inferred from homology"/>
<accession>A0A844YBJ0</accession>
<feature type="transmembrane region" description="Helical" evidence="7">
    <location>
        <begin position="12"/>
        <end position="31"/>
    </location>
</feature>
<organism evidence="9 10">
    <name type="scientific">Qipengyuania pelagi</name>
    <dbReference type="NCBI Taxonomy" id="994320"/>
    <lineage>
        <taxon>Bacteria</taxon>
        <taxon>Pseudomonadati</taxon>
        <taxon>Pseudomonadota</taxon>
        <taxon>Alphaproteobacteria</taxon>
        <taxon>Sphingomonadales</taxon>
        <taxon>Erythrobacteraceae</taxon>
        <taxon>Qipengyuania</taxon>
    </lineage>
</organism>
<sequence length="171" mass="18857">MFFENTLLDLVARGFILAAIGIFWVVVLIRLNGLRSLSKMTNFDFIMTIALGSLLATAAGADTWEVFGQSLAAQAALFFVQWSTAQLRQSSDTVETAMQNAPIFLMRDGEFCEDALEETRVAKSDVIAKLREANALELSKVRAVVLETTGDVSVLHGDRIDERLIENIRTA</sequence>
<evidence type="ECO:0000256" key="5">
    <source>
        <dbReference type="ARBA" id="ARBA00022989"/>
    </source>
</evidence>
<dbReference type="PANTHER" id="PTHR34582:SF6">
    <property type="entry name" value="UPF0702 TRANSMEMBRANE PROTEIN YCAP"/>
    <property type="match status" value="1"/>
</dbReference>
<evidence type="ECO:0000259" key="8">
    <source>
        <dbReference type="Pfam" id="PF04239"/>
    </source>
</evidence>
<dbReference type="Proteomes" id="UP000430272">
    <property type="component" value="Unassembled WGS sequence"/>
</dbReference>
<comment type="caution">
    <text evidence="9">The sequence shown here is derived from an EMBL/GenBank/DDBJ whole genome shotgun (WGS) entry which is preliminary data.</text>
</comment>
<evidence type="ECO:0000313" key="10">
    <source>
        <dbReference type="Proteomes" id="UP000430272"/>
    </source>
</evidence>
<reference evidence="9 10" key="1">
    <citation type="submission" date="2019-12" db="EMBL/GenBank/DDBJ databases">
        <title>Genomic-based taxomic classification of the family Erythrobacteraceae.</title>
        <authorList>
            <person name="Xu L."/>
        </authorList>
    </citation>
    <scope>NUCLEOTIDE SEQUENCE [LARGE SCALE GENOMIC DNA]</scope>
    <source>
        <strain evidence="9 10">JCM 17468</strain>
    </source>
</reference>
<keyword evidence="4 7" id="KW-0812">Transmembrane</keyword>
<evidence type="ECO:0000313" key="9">
    <source>
        <dbReference type="EMBL" id="MXO54348.1"/>
    </source>
</evidence>
<dbReference type="InterPro" id="IPR023090">
    <property type="entry name" value="UPF0702_alpha/beta_dom_sf"/>
</dbReference>
<keyword evidence="6 7" id="KW-0472">Membrane</keyword>
<dbReference type="PANTHER" id="PTHR34582">
    <property type="entry name" value="UPF0702 TRANSMEMBRANE PROTEIN YCAP"/>
    <property type="match status" value="1"/>
</dbReference>
<evidence type="ECO:0000256" key="1">
    <source>
        <dbReference type="ARBA" id="ARBA00004651"/>
    </source>
</evidence>
<dbReference type="Gene3D" id="3.30.240.20">
    <property type="entry name" value="bsu07140 like domains"/>
    <property type="match status" value="1"/>
</dbReference>
<evidence type="ECO:0000256" key="3">
    <source>
        <dbReference type="ARBA" id="ARBA00022475"/>
    </source>
</evidence>
<comment type="similarity">
    <text evidence="2">Belongs to the UPF0702 family.</text>
</comment>
<gene>
    <name evidence="9" type="ORF">GRI47_10075</name>
</gene>
<evidence type="ECO:0000256" key="2">
    <source>
        <dbReference type="ARBA" id="ARBA00006448"/>
    </source>
</evidence>
<evidence type="ECO:0000256" key="4">
    <source>
        <dbReference type="ARBA" id="ARBA00022692"/>
    </source>
</evidence>
<keyword evidence="10" id="KW-1185">Reference proteome</keyword>
<dbReference type="GO" id="GO:0005886">
    <property type="term" value="C:plasma membrane"/>
    <property type="evidence" value="ECO:0007669"/>
    <property type="project" value="UniProtKB-SubCell"/>
</dbReference>
<feature type="domain" description="YetF C-terminal" evidence="8">
    <location>
        <begin position="90"/>
        <end position="158"/>
    </location>
</feature>
<keyword evidence="3" id="KW-1003">Cell membrane</keyword>
<dbReference type="EMBL" id="WTYD01000001">
    <property type="protein sequence ID" value="MXO54348.1"/>
    <property type="molecule type" value="Genomic_DNA"/>
</dbReference>
<dbReference type="OrthoDB" id="9793799at2"/>
<name>A0A844YBJ0_9SPHN</name>
<dbReference type="InterPro" id="IPR007353">
    <property type="entry name" value="DUF421"/>
</dbReference>
<evidence type="ECO:0000256" key="7">
    <source>
        <dbReference type="SAM" id="Phobius"/>
    </source>
</evidence>
<keyword evidence="5 7" id="KW-1133">Transmembrane helix</keyword>
<protein>
    <submittedName>
        <fullName evidence="9">DUF421 domain-containing protein</fullName>
    </submittedName>
</protein>
<dbReference type="Pfam" id="PF04239">
    <property type="entry name" value="DUF421"/>
    <property type="match status" value="1"/>
</dbReference>
<dbReference type="RefSeq" id="WP_160661102.1">
    <property type="nucleotide sequence ID" value="NZ_BAABDV010000001.1"/>
</dbReference>